<dbReference type="GO" id="GO:0016787">
    <property type="term" value="F:hydrolase activity"/>
    <property type="evidence" value="ECO:0007669"/>
    <property type="project" value="UniProtKB-KW"/>
</dbReference>
<feature type="signal peptide" evidence="1">
    <location>
        <begin position="1"/>
        <end position="24"/>
    </location>
</feature>
<dbReference type="Gene3D" id="3.40.50.1820">
    <property type="entry name" value="alpha/beta hydrolase"/>
    <property type="match status" value="1"/>
</dbReference>
<dbReference type="SUPFAM" id="SSF53474">
    <property type="entry name" value="alpha/beta-Hydrolases"/>
    <property type="match status" value="1"/>
</dbReference>
<protein>
    <submittedName>
        <fullName evidence="3">Alpha/beta fold hydrolase</fullName>
    </submittedName>
</protein>
<dbReference type="InterPro" id="IPR050266">
    <property type="entry name" value="AB_hydrolase_sf"/>
</dbReference>
<dbReference type="Pfam" id="PF00561">
    <property type="entry name" value="Abhydrolase_1"/>
    <property type="match status" value="1"/>
</dbReference>
<feature type="chain" id="PRO_5040215193" evidence="1">
    <location>
        <begin position="25"/>
        <end position="315"/>
    </location>
</feature>
<gene>
    <name evidence="3" type="ORF">HJB63_11380</name>
</gene>
<proteinExistence type="predicted"/>
<dbReference type="InterPro" id="IPR029058">
    <property type="entry name" value="AB_hydrolase_fold"/>
</dbReference>
<feature type="domain" description="AB hydrolase-1" evidence="2">
    <location>
        <begin position="64"/>
        <end position="173"/>
    </location>
</feature>
<comment type="caution">
    <text evidence="3">The sequence shown here is derived from an EMBL/GenBank/DDBJ whole genome shotgun (WGS) entry which is preliminary data.</text>
</comment>
<name>A0A9Q3MC21_9HYPH</name>
<keyword evidence="1" id="KW-0732">Signal</keyword>
<dbReference type="PANTHER" id="PTHR43798">
    <property type="entry name" value="MONOACYLGLYCEROL LIPASE"/>
    <property type="match status" value="1"/>
</dbReference>
<dbReference type="EMBL" id="JABDYC010000002">
    <property type="protein sequence ID" value="MBX5023169.1"/>
    <property type="molecule type" value="Genomic_DNA"/>
</dbReference>
<organism evidence="3 4">
    <name type="scientific">Rhizobium lentis</name>
    <dbReference type="NCBI Taxonomy" id="1138194"/>
    <lineage>
        <taxon>Bacteria</taxon>
        <taxon>Pseudomonadati</taxon>
        <taxon>Pseudomonadota</taxon>
        <taxon>Alphaproteobacteria</taxon>
        <taxon>Hyphomicrobiales</taxon>
        <taxon>Rhizobiaceae</taxon>
        <taxon>Rhizobium/Agrobacterium group</taxon>
        <taxon>Rhizobium</taxon>
    </lineage>
</organism>
<evidence type="ECO:0000256" key="1">
    <source>
        <dbReference type="SAM" id="SignalP"/>
    </source>
</evidence>
<dbReference type="InterPro" id="IPR000073">
    <property type="entry name" value="AB_hydrolase_1"/>
</dbReference>
<dbReference type="Proteomes" id="UP000749740">
    <property type="component" value="Unassembled WGS sequence"/>
</dbReference>
<sequence length="315" mass="34233">MSKMTLISMIATATAFLAVPDISAAGSATPVVEDKKTIAPIVRKGTLPVNGIDYYYEIRGEGEPLLLLHGGLGQIEMFTPIMPVFTDHRQVIAVDLQGHGRTPLGKRPIELPAIGADLAILVKQLGYDKVDVFGYSFGGGVALNMAANAPDRVRRLVILSAPYAQDGFFPEMLPQQAAVGAGMAEMMKDTPMFLSYKAVAPDDSEFPKLLDAMGALMREPNDYGDAVEKLSMPVMLIYGDADMIRPQHMIDFYHKLGGGLRDAGWMRENRSKNRLAILPDLTHYESFASTLMANVAMTFLDGGGKPPNWAEQIGK</sequence>
<keyword evidence="3" id="KW-0378">Hydrolase</keyword>
<accession>A0A9Q3MC21</accession>
<dbReference type="AlphaFoldDB" id="A0A9Q3MC21"/>
<reference evidence="3" key="1">
    <citation type="submission" date="2020-04" db="EMBL/GenBank/DDBJ databases">
        <title>Global-level population genomics: horizontal gene transfer, symbiosis and evolution in Rhizobia.</title>
        <authorList>
            <person name="Gai Y."/>
        </authorList>
    </citation>
    <scope>NUCLEOTIDE SEQUENCE</scope>
    <source>
        <strain evidence="3">BLR57</strain>
    </source>
</reference>
<evidence type="ECO:0000313" key="3">
    <source>
        <dbReference type="EMBL" id="MBX5023169.1"/>
    </source>
</evidence>
<evidence type="ECO:0000259" key="2">
    <source>
        <dbReference type="Pfam" id="PF00561"/>
    </source>
</evidence>
<dbReference type="PRINTS" id="PR00111">
    <property type="entry name" value="ABHYDROLASE"/>
</dbReference>
<evidence type="ECO:0000313" key="4">
    <source>
        <dbReference type="Proteomes" id="UP000749740"/>
    </source>
</evidence>